<protein>
    <submittedName>
        <fullName evidence="2">Uncharacterized protein</fullName>
    </submittedName>
</protein>
<accession>A0A0A3AQQ0</accession>
<reference evidence="2 3" key="1">
    <citation type="submission" date="2014-11" db="EMBL/GenBank/DDBJ databases">
        <title>Draft genome sequence of Chelonobacter oris 1662T, associated with respiratory disease in Hermann's Tortoises.</title>
        <authorList>
            <person name="Kudirkiene E."/>
            <person name="Hansen M.J."/>
            <person name="Bojesen A.M."/>
        </authorList>
    </citation>
    <scope>NUCLEOTIDE SEQUENCE [LARGE SCALE GENOMIC DNA]</scope>
    <source>
        <strain evidence="2 3">1662</strain>
    </source>
</reference>
<keyword evidence="1" id="KW-0175">Coiled coil</keyword>
<evidence type="ECO:0000313" key="2">
    <source>
        <dbReference type="EMBL" id="KGQ69435.1"/>
    </source>
</evidence>
<keyword evidence="3" id="KW-1185">Reference proteome</keyword>
<feature type="non-terminal residue" evidence="2">
    <location>
        <position position="154"/>
    </location>
</feature>
<evidence type="ECO:0000313" key="3">
    <source>
        <dbReference type="Proteomes" id="UP000030380"/>
    </source>
</evidence>
<gene>
    <name evidence="2" type="ORF">OA57_11705</name>
</gene>
<dbReference type="EMBL" id="JSUM01000022">
    <property type="protein sequence ID" value="KGQ69435.1"/>
    <property type="molecule type" value="Genomic_DNA"/>
</dbReference>
<dbReference type="STRING" id="505317.OA57_11705"/>
<organism evidence="2 3">
    <name type="scientific">Chelonobacter oris</name>
    <dbReference type="NCBI Taxonomy" id="505317"/>
    <lineage>
        <taxon>Bacteria</taxon>
        <taxon>Pseudomonadati</taxon>
        <taxon>Pseudomonadota</taxon>
        <taxon>Gammaproteobacteria</taxon>
        <taxon>Pasteurellales</taxon>
        <taxon>Pasteurellaceae</taxon>
        <taxon>Chelonobacter</taxon>
    </lineage>
</organism>
<dbReference type="Proteomes" id="UP000030380">
    <property type="component" value="Unassembled WGS sequence"/>
</dbReference>
<dbReference type="RefSeq" id="WP_034618095.1">
    <property type="nucleotide sequence ID" value="NZ_JSUM01000022.1"/>
</dbReference>
<sequence>MPTALSRSTETANQKVKAFDKQEYQARQETAQVIGEIAKNGIALATYEARMESAKLKDQAKEAERAKDEEKAKILTAQAAAMDKRLDDKFGIGSPNGQSIAAVTAVLQGLAGDNIGQAVAGGLSPYVNQQIKALTEGNEKANITAHALWGAIAA</sequence>
<dbReference type="OrthoDB" id="5677806at2"/>
<dbReference type="AlphaFoldDB" id="A0A0A3AQQ0"/>
<name>A0A0A3AQQ0_9PAST</name>
<proteinExistence type="predicted"/>
<comment type="caution">
    <text evidence="2">The sequence shown here is derived from an EMBL/GenBank/DDBJ whole genome shotgun (WGS) entry which is preliminary data.</text>
</comment>
<feature type="coiled-coil region" evidence="1">
    <location>
        <begin position="44"/>
        <end position="80"/>
    </location>
</feature>
<evidence type="ECO:0000256" key="1">
    <source>
        <dbReference type="SAM" id="Coils"/>
    </source>
</evidence>